<dbReference type="Pfam" id="PF18868">
    <property type="entry name" value="zf-C2H2_3rep"/>
    <property type="match status" value="1"/>
</dbReference>
<protein>
    <recommendedName>
        <fullName evidence="10">Histone-lysine N-methyltransferase SUVR5</fullName>
    </recommendedName>
</protein>
<dbReference type="GO" id="GO:0005634">
    <property type="term" value="C:nucleus"/>
    <property type="evidence" value="ECO:0007669"/>
    <property type="project" value="InterPro"/>
</dbReference>
<dbReference type="SUPFAM" id="SSF82199">
    <property type="entry name" value="SET domain"/>
    <property type="match status" value="1"/>
</dbReference>
<dbReference type="CDD" id="cd10538">
    <property type="entry name" value="SET_SETDB-like"/>
    <property type="match status" value="1"/>
</dbReference>
<feature type="domain" description="SET" evidence="6">
    <location>
        <begin position="1274"/>
        <end position="1406"/>
    </location>
</feature>
<dbReference type="PROSITE" id="PS50157">
    <property type="entry name" value="ZINC_FINGER_C2H2_2"/>
    <property type="match status" value="2"/>
</dbReference>
<dbReference type="GO" id="GO:0042054">
    <property type="term" value="F:histone methyltransferase activity"/>
    <property type="evidence" value="ECO:0007669"/>
    <property type="project" value="InterPro"/>
</dbReference>
<dbReference type="GO" id="GO:0008270">
    <property type="term" value="F:zinc ion binding"/>
    <property type="evidence" value="ECO:0007669"/>
    <property type="project" value="UniProtKB-KW"/>
</dbReference>
<dbReference type="PROSITE" id="PS50280">
    <property type="entry name" value="SET"/>
    <property type="match status" value="1"/>
</dbReference>
<evidence type="ECO:0000256" key="1">
    <source>
        <dbReference type="ARBA" id="ARBA00004286"/>
    </source>
</evidence>
<feature type="compositionally biased region" description="Basic and acidic residues" evidence="4">
    <location>
        <begin position="520"/>
        <end position="537"/>
    </location>
</feature>
<dbReference type="InterPro" id="IPR013087">
    <property type="entry name" value="Znf_C2H2_type"/>
</dbReference>
<dbReference type="SMART" id="SM00468">
    <property type="entry name" value="PreSET"/>
    <property type="match status" value="1"/>
</dbReference>
<comment type="caution">
    <text evidence="8">The sequence shown here is derived from an EMBL/GenBank/DDBJ whole genome shotgun (WGS) entry which is preliminary data.</text>
</comment>
<dbReference type="PANTHER" id="PTHR47325">
    <property type="entry name" value="HISTONE-LYSINE N-METHYLTRANSFERASE SUVR5"/>
    <property type="match status" value="1"/>
</dbReference>
<evidence type="ECO:0000256" key="4">
    <source>
        <dbReference type="SAM" id="MobiDB-lite"/>
    </source>
</evidence>
<evidence type="ECO:0008006" key="10">
    <source>
        <dbReference type="Google" id="ProtNLM"/>
    </source>
</evidence>
<keyword evidence="9" id="KW-1185">Reference proteome</keyword>
<evidence type="ECO:0000259" key="6">
    <source>
        <dbReference type="PROSITE" id="PS50280"/>
    </source>
</evidence>
<name>A0AAN7R296_TRANT</name>
<feature type="region of interest" description="Disordered" evidence="4">
    <location>
        <begin position="516"/>
        <end position="537"/>
    </location>
</feature>
<feature type="compositionally biased region" description="Acidic residues" evidence="4">
    <location>
        <begin position="1"/>
        <end position="15"/>
    </location>
</feature>
<dbReference type="InterPro" id="IPR001214">
    <property type="entry name" value="SET_dom"/>
</dbReference>
<dbReference type="PROSITE" id="PS00028">
    <property type="entry name" value="ZINC_FINGER_C2H2_1"/>
    <property type="match status" value="3"/>
</dbReference>
<feature type="region of interest" description="Disordered" evidence="4">
    <location>
        <begin position="1"/>
        <end position="52"/>
    </location>
</feature>
<feature type="compositionally biased region" description="Polar residues" evidence="4">
    <location>
        <begin position="28"/>
        <end position="45"/>
    </location>
</feature>
<keyword evidence="3" id="KW-0862">Zinc</keyword>
<organism evidence="8 9">
    <name type="scientific">Trapa natans</name>
    <name type="common">Water chestnut</name>
    <dbReference type="NCBI Taxonomy" id="22666"/>
    <lineage>
        <taxon>Eukaryota</taxon>
        <taxon>Viridiplantae</taxon>
        <taxon>Streptophyta</taxon>
        <taxon>Embryophyta</taxon>
        <taxon>Tracheophyta</taxon>
        <taxon>Spermatophyta</taxon>
        <taxon>Magnoliopsida</taxon>
        <taxon>eudicotyledons</taxon>
        <taxon>Gunneridae</taxon>
        <taxon>Pentapetalae</taxon>
        <taxon>rosids</taxon>
        <taxon>malvids</taxon>
        <taxon>Myrtales</taxon>
        <taxon>Lythraceae</taxon>
        <taxon>Trapa</taxon>
    </lineage>
</organism>
<dbReference type="Proteomes" id="UP001346149">
    <property type="component" value="Unassembled WGS sequence"/>
</dbReference>
<feature type="domain" description="C2H2-type" evidence="5">
    <location>
        <begin position="879"/>
        <end position="907"/>
    </location>
</feature>
<dbReference type="InterPro" id="IPR007728">
    <property type="entry name" value="Pre-SET_dom"/>
</dbReference>
<comment type="subcellular location">
    <subcellularLocation>
        <location evidence="1">Chromosome</location>
    </subcellularLocation>
</comment>
<dbReference type="PANTHER" id="PTHR47325:SF1">
    <property type="entry name" value="HISTONE-LYSINE N-METHYLTRANSFERASE SUVR5"/>
    <property type="match status" value="1"/>
</dbReference>
<sequence length="1507" mass="170211">MEGDQAEGVVSEEQEPVDKSYELEEQDGNISNSDSMEGRKSSSCSPDFEENLVNEPSESYHIIEDTIENELPNNSRDGDLSHRDARWLEGDESVALWVKWRGRWQVGIRCSRADWPLSTVRGKPTHDRKKYFVIFFPHTRNYSWADTLLVRPISDYPHPIAYRTHKSGLKLVRDLTIAHRYIMKKLAVGLLNIIDQFHMEALAESAQDLNVWKEFAMEASQCNGYPELGKMLLKLQNMVLWKFINPKWLEQSLDSWKRRCQNVETAELIEMLKEELYDSILWNEVKSLWDAPVQPILGPERRTWKQEVMKWFSSSHPLSVSGSETGLPNCSLSEAVMPDLQVARKRPKLEIRRAETHASPLEAKLSSTEAVVEIDSEYFRGQDSATIRPCLAGQPTTSPSSVTERWEDMAVESGKTDSKITTPESTRMHQLVVRNHIESGSRSRQCAAFIESKGRQCVRSANEGDIYCCVHLASRFLGSSAPRAERAGPDSPLCGGTTVLGTRCKHRSLPGSTFCKKHRPRDDSRRIMDSPKNMPRERKHEELVSSLENPFSKALVVVGPVENSLAFEDKPEQSAGEYTYGHTARCIGSGLPDETGKCMDAPKRYSLYCDMHLPSWLKRARNGKSRIVSKEVFIELLGECSDERQKVNLHKACELFFRLFKSVLSLRNPVPTEVQLQWALSEASKEPHVGSFLLRIVSSEKERLERIWGFGQVRGGKLNPSTMEEHAVVPWSNDVDNDDAIIKCKICSKDFLNDQALGAHWMEDHKKEAKWHFRGYACAICLDSYTSKKLLESHVQERHHVQFVEQCKLLQCILCHGHFGNAEELWAHVISVHPANLRLAGFFQQKIPTAAEVSPSKANLENLAPVENNDNNAGDVRKYACRFCGMKFDLLPDLGRHHQAAHMDPSLANSRPTKKGIRYYAYKLKSGRLSRPRFKKGLGSVSYRMRNRGSTANLKKRMQFSKSLTSMLTGFQAHISVAEASGHRRLNEPQCSTIAKILFSRIQKTKPRPSNQDIFSVARSACCKESIKTTLEAAYGEVPERLYLKAAKLCSEQNIPVNWHQESFICPKSCTVARNTLLMSPLVPPKGLSGDILDHSLDHSDDDEWEVDESHYVIDSHQFKSRTLHNAIILCGDISFGRESAPVTCVVDEWLLDSLHAVDSDGLNRICSMPWESFTYITSPLVDQSVGAETESHQLGCACGQSVCSPETCDHVYLFDNDYEDAKDIYGKSMRGRFPYDKSGHIILEEGYLVYECNHLCSCSKACPNRILQNGVQAKLEVFKTEKKGWGLRAGEAIPRGTFICEYAGEVIDEKEGDERRRRYGKCGSNYLYDINSQINDMSRLIEGEVRYVIDSTKYGNVSRFINHSCSPNLVNHQVLVESMDCQRAHIGLYANRDIAAGEELTYDYRYELLPGEGQSCYLSRAASSLRFSRAIDGVLAELARKVVILLGSSEKLQQQIPSTSLSAACLKRVKWENDRTLLGRGLGCGSAKGGPLHRIRPEIMSRAVHF</sequence>
<dbReference type="InterPro" id="IPR040689">
    <property type="entry name" value="SUVR5_Znf-C2H2_3rpt"/>
</dbReference>
<reference evidence="8 9" key="1">
    <citation type="journal article" date="2023" name="Hortic Res">
        <title>Pangenome of water caltrop reveals structural variations and asymmetric subgenome divergence after allopolyploidization.</title>
        <authorList>
            <person name="Zhang X."/>
            <person name="Chen Y."/>
            <person name="Wang L."/>
            <person name="Yuan Y."/>
            <person name="Fang M."/>
            <person name="Shi L."/>
            <person name="Lu R."/>
            <person name="Comes H.P."/>
            <person name="Ma Y."/>
            <person name="Chen Y."/>
            <person name="Huang G."/>
            <person name="Zhou Y."/>
            <person name="Zheng Z."/>
            <person name="Qiu Y."/>
        </authorList>
    </citation>
    <scope>NUCLEOTIDE SEQUENCE [LARGE SCALE GENOMIC DNA]</scope>
    <source>
        <strain evidence="8">F231</strain>
    </source>
</reference>
<dbReference type="Pfam" id="PF05033">
    <property type="entry name" value="Pre-SET"/>
    <property type="match status" value="1"/>
</dbReference>
<dbReference type="Pfam" id="PF00856">
    <property type="entry name" value="SET"/>
    <property type="match status" value="1"/>
</dbReference>
<dbReference type="PROSITE" id="PS50867">
    <property type="entry name" value="PRE_SET"/>
    <property type="match status" value="1"/>
</dbReference>
<gene>
    <name evidence="8" type="ORF">SAY86_016953</name>
</gene>
<evidence type="ECO:0000313" key="9">
    <source>
        <dbReference type="Proteomes" id="UP001346149"/>
    </source>
</evidence>
<dbReference type="GO" id="GO:0005694">
    <property type="term" value="C:chromosome"/>
    <property type="evidence" value="ECO:0007669"/>
    <property type="project" value="UniProtKB-SubCell"/>
</dbReference>
<evidence type="ECO:0000313" key="8">
    <source>
        <dbReference type="EMBL" id="KAK4789649.1"/>
    </source>
</evidence>
<feature type="domain" description="Pre-SET" evidence="7">
    <location>
        <begin position="1195"/>
        <end position="1271"/>
    </location>
</feature>
<keyword evidence="3" id="KW-0863">Zinc-finger</keyword>
<dbReference type="Gene3D" id="2.170.270.10">
    <property type="entry name" value="SET domain"/>
    <property type="match status" value="1"/>
</dbReference>
<evidence type="ECO:0000256" key="3">
    <source>
        <dbReference type="PROSITE-ProRule" id="PRU00042"/>
    </source>
</evidence>
<dbReference type="Gene3D" id="3.30.160.60">
    <property type="entry name" value="Classic Zinc Finger"/>
    <property type="match status" value="1"/>
</dbReference>
<keyword evidence="2" id="KW-0158">Chromosome</keyword>
<keyword evidence="3" id="KW-0479">Metal-binding</keyword>
<dbReference type="EMBL" id="JAXQNO010000010">
    <property type="protein sequence ID" value="KAK4789649.1"/>
    <property type="molecule type" value="Genomic_DNA"/>
</dbReference>
<proteinExistence type="predicted"/>
<feature type="domain" description="C2H2-type" evidence="5">
    <location>
        <begin position="742"/>
        <end position="770"/>
    </location>
</feature>
<dbReference type="SMART" id="SM00355">
    <property type="entry name" value="ZnF_C2H2"/>
    <property type="match status" value="4"/>
</dbReference>
<evidence type="ECO:0000259" key="7">
    <source>
        <dbReference type="PROSITE" id="PS50867"/>
    </source>
</evidence>
<accession>A0AAN7R296</accession>
<dbReference type="InterPro" id="IPR046341">
    <property type="entry name" value="SET_dom_sf"/>
</dbReference>
<evidence type="ECO:0000259" key="5">
    <source>
        <dbReference type="PROSITE" id="PS50157"/>
    </source>
</evidence>
<evidence type="ECO:0000256" key="2">
    <source>
        <dbReference type="ARBA" id="ARBA00022454"/>
    </source>
</evidence>
<dbReference type="SMART" id="SM00317">
    <property type="entry name" value="SET"/>
    <property type="match status" value="1"/>
</dbReference>